<dbReference type="GO" id="GO:0016281">
    <property type="term" value="C:eukaryotic translation initiation factor 4F complex"/>
    <property type="evidence" value="ECO:0007669"/>
    <property type="project" value="TreeGrafter"/>
</dbReference>
<comment type="caution">
    <text evidence="3">The sequence shown here is derived from an EMBL/GenBank/DDBJ whole genome shotgun (WGS) entry which is preliminary data.</text>
</comment>
<dbReference type="InterPro" id="IPR003890">
    <property type="entry name" value="MIF4G-like_typ-3"/>
</dbReference>
<dbReference type="SUPFAM" id="SSF48371">
    <property type="entry name" value="ARM repeat"/>
    <property type="match status" value="1"/>
</dbReference>
<feature type="domain" description="MIF4G" evidence="2">
    <location>
        <begin position="147"/>
        <end position="363"/>
    </location>
</feature>
<gene>
    <name evidence="3" type="ORF">STCU_05068</name>
</gene>
<proteinExistence type="predicted"/>
<evidence type="ECO:0000256" key="1">
    <source>
        <dbReference type="SAM" id="MobiDB-lite"/>
    </source>
</evidence>
<dbReference type="InterPro" id="IPR016024">
    <property type="entry name" value="ARM-type_fold"/>
</dbReference>
<reference evidence="3 4" key="1">
    <citation type="journal article" date="2013" name="PLoS ONE">
        <title>Predicting the Proteins of Angomonas deanei, Strigomonas culicis and Their Respective Endosymbionts Reveals New Aspects of the Trypanosomatidae Family.</title>
        <authorList>
            <person name="Motta M.C."/>
            <person name="Martins A.C."/>
            <person name="de Souza S.S."/>
            <person name="Catta-Preta C.M."/>
            <person name="Silva R."/>
            <person name="Klein C.C."/>
            <person name="de Almeida L.G."/>
            <person name="de Lima Cunha O."/>
            <person name="Ciapina L.P."/>
            <person name="Brocchi M."/>
            <person name="Colabardini A.C."/>
            <person name="de Araujo Lima B."/>
            <person name="Machado C.R."/>
            <person name="de Almeida Soares C.M."/>
            <person name="Probst C.M."/>
            <person name="de Menezes C.B."/>
            <person name="Thompson C.E."/>
            <person name="Bartholomeu D.C."/>
            <person name="Gradia D.F."/>
            <person name="Pavoni D.P."/>
            <person name="Grisard E.C."/>
            <person name="Fantinatti-Garboggini F."/>
            <person name="Marchini F.K."/>
            <person name="Rodrigues-Luiz G.F."/>
            <person name="Wagner G."/>
            <person name="Goldman G.H."/>
            <person name="Fietto J.L."/>
            <person name="Elias M.C."/>
            <person name="Goldman M.H."/>
            <person name="Sagot M.F."/>
            <person name="Pereira M."/>
            <person name="Stoco P.H."/>
            <person name="de Mendonca-Neto R.P."/>
            <person name="Teixeira S.M."/>
            <person name="Maciel T.E."/>
            <person name="de Oliveira Mendes T.A."/>
            <person name="Urmenyi T.P."/>
            <person name="de Souza W."/>
            <person name="Schenkman S."/>
            <person name="de Vasconcelos A.T."/>
        </authorList>
    </citation>
    <scope>NUCLEOTIDE SEQUENCE [LARGE SCALE GENOMIC DNA]</scope>
</reference>
<dbReference type="GO" id="GO:0003729">
    <property type="term" value="F:mRNA binding"/>
    <property type="evidence" value="ECO:0007669"/>
    <property type="project" value="TreeGrafter"/>
</dbReference>
<dbReference type="Proteomes" id="UP000015354">
    <property type="component" value="Unassembled WGS sequence"/>
</dbReference>
<dbReference type="AlphaFoldDB" id="S9UCH1"/>
<feature type="region of interest" description="Disordered" evidence="1">
    <location>
        <begin position="1"/>
        <end position="60"/>
    </location>
</feature>
<evidence type="ECO:0000313" key="3">
    <source>
        <dbReference type="EMBL" id="EPY28512.1"/>
    </source>
</evidence>
<organism evidence="3 4">
    <name type="scientific">Strigomonas culicis</name>
    <dbReference type="NCBI Taxonomy" id="28005"/>
    <lineage>
        <taxon>Eukaryota</taxon>
        <taxon>Discoba</taxon>
        <taxon>Euglenozoa</taxon>
        <taxon>Kinetoplastea</taxon>
        <taxon>Metakinetoplastina</taxon>
        <taxon>Trypanosomatida</taxon>
        <taxon>Trypanosomatidae</taxon>
        <taxon>Strigomonadinae</taxon>
        <taxon>Strigomonas</taxon>
    </lineage>
</organism>
<evidence type="ECO:0000259" key="2">
    <source>
        <dbReference type="Pfam" id="PF02854"/>
    </source>
</evidence>
<dbReference type="PANTHER" id="PTHR23253">
    <property type="entry name" value="EUKARYOTIC TRANSLATION INITIATION FACTOR 4 GAMMA"/>
    <property type="match status" value="1"/>
</dbReference>
<dbReference type="Pfam" id="PF02854">
    <property type="entry name" value="MIF4G"/>
    <property type="match status" value="1"/>
</dbReference>
<accession>S9UCH1</accession>
<sequence>MEPKASIPQRVTSAPLSKNVGGRPPTKFTGGRLPSRAPVPAVKTPPSDKEREEEKEQAPAVVDAAVLRSPLDDDYPPNRVYEVNKALLLKQSEGPVSEVIMAYARSLWKEMPENKEMLSENAREALFKDNTITMPSKVLVERKIHNEVLGILGKVTESNLAKMKKELTDLPIRQSTEEEIGEVIRVFFTKATRPEDSQYTALYVKLLHHLVSTIGESENAGKFIRTQLMFRCRDTFNAGADHMKELDERLLSDSSENAAIAKMQYAAMQKCNVRFLGLLFTSGMASERVVVAVLSRLIHGNGGRRYLPPDFAIDNFMQLLLTTGSRLKTPEGVQALDRFRTVLEELAGSHPSQRIKFLILNFLETMDNDWVPLRGRGAVINNRVPRPPPRPIPEARIRVPTKEEFWKAMDDFFPTSSVDEIVPILNNVKAAGSELTVDYCSRWIGRIIVTYRYATERSRAGELFEQLISKSILTREECREALLRHAQEVVQEDLFNDQPKYFTHWAEVIRNGRNIFTPSLHTELLNLLVDHHVRRDAVARMIKDVVKVLEDTKEKDKEYQSKERFRILQALLRYRPPLLDTEAEVTRAPTDGDDAEEEEDIFTEVRKLDIETEMFLVLCDKYESRVSALQDVMEAIKKGQLNVYPLLSACFTFMRFDVEGFSSSHKDVLKKLLTLRTPASLLEEVYLQWQHLSCPPQAYYAFVKKSQSYLVSVKSEGIEKLKDRLRNEYGAGAFVAELEQYLKAQ</sequence>
<dbReference type="PANTHER" id="PTHR23253:SF27">
    <property type="entry name" value="MIF4G DOMAIN-CONTAINING PROTEIN"/>
    <property type="match status" value="1"/>
</dbReference>
<name>S9UCH1_9TRYP</name>
<evidence type="ECO:0000313" key="4">
    <source>
        <dbReference type="Proteomes" id="UP000015354"/>
    </source>
</evidence>
<dbReference type="GO" id="GO:0003743">
    <property type="term" value="F:translation initiation factor activity"/>
    <property type="evidence" value="ECO:0007669"/>
    <property type="project" value="TreeGrafter"/>
</dbReference>
<protein>
    <recommendedName>
        <fullName evidence="2">MIF4G domain-containing protein</fullName>
    </recommendedName>
</protein>
<dbReference type="OrthoDB" id="514777at2759"/>
<keyword evidence="4" id="KW-1185">Reference proteome</keyword>
<feature type="compositionally biased region" description="Basic and acidic residues" evidence="1">
    <location>
        <begin position="46"/>
        <end position="57"/>
    </location>
</feature>
<dbReference type="Gene3D" id="1.25.40.180">
    <property type="match status" value="1"/>
</dbReference>
<dbReference type="EMBL" id="ATMH01005068">
    <property type="protein sequence ID" value="EPY28512.1"/>
    <property type="molecule type" value="Genomic_DNA"/>
</dbReference>